<feature type="compositionally biased region" description="Low complexity" evidence="1">
    <location>
        <begin position="1"/>
        <end position="19"/>
    </location>
</feature>
<dbReference type="Gene3D" id="3.40.30.10">
    <property type="entry name" value="Glutaredoxin"/>
    <property type="match status" value="1"/>
</dbReference>
<feature type="domain" description="Thioredoxin" evidence="2">
    <location>
        <begin position="33"/>
        <end position="188"/>
    </location>
</feature>
<dbReference type="PANTHER" id="PTHR43640:SF1">
    <property type="entry name" value="THIOREDOXIN-DEPENDENT PEROXIREDOXIN"/>
    <property type="match status" value="1"/>
</dbReference>
<dbReference type="InterPro" id="IPR013766">
    <property type="entry name" value="Thioredoxin_domain"/>
</dbReference>
<dbReference type="PROSITE" id="PS51352">
    <property type="entry name" value="THIOREDOXIN_2"/>
    <property type="match status" value="1"/>
</dbReference>
<dbReference type="EMBL" id="CP089984">
    <property type="protein sequence ID" value="WXB14158.1"/>
    <property type="molecule type" value="Genomic_DNA"/>
</dbReference>
<evidence type="ECO:0000313" key="4">
    <source>
        <dbReference type="Proteomes" id="UP001370348"/>
    </source>
</evidence>
<reference evidence="3 4" key="1">
    <citation type="submission" date="2021-12" db="EMBL/GenBank/DDBJ databases">
        <title>Discovery of the Pendulisporaceae a myxobacterial family with distinct sporulation behavior and unique specialized metabolism.</title>
        <authorList>
            <person name="Garcia R."/>
            <person name="Popoff A."/>
            <person name="Bader C.D."/>
            <person name="Loehr J."/>
            <person name="Walesch S."/>
            <person name="Walt C."/>
            <person name="Boldt J."/>
            <person name="Bunk B."/>
            <person name="Haeckl F.J.F.P.J."/>
            <person name="Gunesch A.P."/>
            <person name="Birkelbach J."/>
            <person name="Nuebel U."/>
            <person name="Pietschmann T."/>
            <person name="Bach T."/>
            <person name="Mueller R."/>
        </authorList>
    </citation>
    <scope>NUCLEOTIDE SEQUENCE [LARGE SCALE GENOMIC DNA]</scope>
    <source>
        <strain evidence="3 4">MSr11954</strain>
    </source>
</reference>
<dbReference type="Pfam" id="PF08534">
    <property type="entry name" value="Redoxin"/>
    <property type="match status" value="1"/>
</dbReference>
<name>A0ABZ2LWC7_9BACT</name>
<evidence type="ECO:0000259" key="2">
    <source>
        <dbReference type="PROSITE" id="PS51352"/>
    </source>
</evidence>
<gene>
    <name evidence="3" type="ORF">LZC94_40800</name>
</gene>
<accession>A0ABZ2LWC7</accession>
<dbReference type="SUPFAM" id="SSF52833">
    <property type="entry name" value="Thioredoxin-like"/>
    <property type="match status" value="1"/>
</dbReference>
<dbReference type="RefSeq" id="WP_394823774.1">
    <property type="nucleotide sequence ID" value="NZ_CP089984.1"/>
</dbReference>
<sequence length="210" mass="21843">MSSTTTSGSAAGPTSVGPALDKGTAGAVTGEPAEVGKPAPDFSLRDLDGKTVSLHDYRGKTVVLEWFNPECPFVRAAHTKASLKTFPADQISKGVVWLAINSNAAGKQGNGLAVNTDGKKRYGMPYPILLDETGETGKRYGATNTPHMFVIDSQGVLVYQGAIDNSPDGEGESPHGGKLVNYVQAALGDLGAGRPIAVRSTKAYGCTVKY</sequence>
<evidence type="ECO:0000313" key="3">
    <source>
        <dbReference type="EMBL" id="WXB14158.1"/>
    </source>
</evidence>
<dbReference type="Proteomes" id="UP001370348">
    <property type="component" value="Chromosome"/>
</dbReference>
<dbReference type="InterPro" id="IPR036249">
    <property type="entry name" value="Thioredoxin-like_sf"/>
</dbReference>
<dbReference type="InterPro" id="IPR013740">
    <property type="entry name" value="Redoxin"/>
</dbReference>
<protein>
    <submittedName>
        <fullName evidence="3">Thioredoxin family protein</fullName>
    </submittedName>
</protein>
<proteinExistence type="predicted"/>
<dbReference type="PANTHER" id="PTHR43640">
    <property type="entry name" value="OS07G0260300 PROTEIN"/>
    <property type="match status" value="1"/>
</dbReference>
<keyword evidence="4" id="KW-1185">Reference proteome</keyword>
<dbReference type="CDD" id="cd02969">
    <property type="entry name" value="PRX_like1"/>
    <property type="match status" value="1"/>
</dbReference>
<evidence type="ECO:0000256" key="1">
    <source>
        <dbReference type="SAM" id="MobiDB-lite"/>
    </source>
</evidence>
<feature type="region of interest" description="Disordered" evidence="1">
    <location>
        <begin position="1"/>
        <end position="42"/>
    </location>
</feature>
<dbReference type="InterPro" id="IPR047262">
    <property type="entry name" value="PRX-like1"/>
</dbReference>
<organism evidence="3 4">
    <name type="scientific">Pendulispora albinea</name>
    <dbReference type="NCBI Taxonomy" id="2741071"/>
    <lineage>
        <taxon>Bacteria</taxon>
        <taxon>Pseudomonadati</taxon>
        <taxon>Myxococcota</taxon>
        <taxon>Myxococcia</taxon>
        <taxon>Myxococcales</taxon>
        <taxon>Sorangiineae</taxon>
        <taxon>Pendulisporaceae</taxon>
        <taxon>Pendulispora</taxon>
    </lineage>
</organism>